<gene>
    <name evidence="1" type="ORF">JJC05_09085</name>
</gene>
<organism evidence="1">
    <name type="scientific">Flavobacterium columnare</name>
    <dbReference type="NCBI Taxonomy" id="996"/>
    <lineage>
        <taxon>Bacteria</taxon>
        <taxon>Pseudomonadati</taxon>
        <taxon>Bacteroidota</taxon>
        <taxon>Flavobacteriia</taxon>
        <taxon>Flavobacteriales</taxon>
        <taxon>Flavobacteriaceae</taxon>
        <taxon>Flavobacterium</taxon>
    </lineage>
</organism>
<sequence length="66" mass="7553">MSLGTNPVQELAVNKIPFSNALVTDVEFENGKQTQIITIFNNSEFHYEGYKFEELPNQNKVNSNNF</sequence>
<accession>A0A8G0P921</accession>
<dbReference type="AlphaFoldDB" id="A0A8G0P921"/>
<proteinExistence type="predicted"/>
<evidence type="ECO:0000313" key="1">
    <source>
        <dbReference type="EMBL" id="QYS88023.1"/>
    </source>
</evidence>
<dbReference type="KEGG" id="fdv:JJC05_09085"/>
<reference evidence="1" key="1">
    <citation type="submission" date="2020-12" db="EMBL/GenBank/DDBJ databases">
        <title>Genome sequencing of genetic groups of Flavobacterium columnare.</title>
        <authorList>
            <person name="Waldbieser G.C."/>
            <person name="Griffin M.J."/>
            <person name="LaFrentz B.R."/>
        </authorList>
    </citation>
    <scope>NUCLEOTIDE SEQUENCE</scope>
    <source>
        <strain evidence="1">90-106</strain>
    </source>
</reference>
<name>A0A8G0P921_9FLAO</name>
<dbReference type="Proteomes" id="UP000824721">
    <property type="component" value="Chromosome"/>
</dbReference>
<protein>
    <submittedName>
        <fullName evidence="1">Uncharacterized protein</fullName>
    </submittedName>
</protein>
<dbReference type="EMBL" id="CP067378">
    <property type="protein sequence ID" value="QYS88023.1"/>
    <property type="molecule type" value="Genomic_DNA"/>
</dbReference>